<dbReference type="Proteomes" id="UP000291591">
    <property type="component" value="Unassembled WGS sequence"/>
</dbReference>
<keyword evidence="2" id="KW-1185">Reference proteome</keyword>
<proteinExistence type="predicted"/>
<organism evidence="1 2">
    <name type="scientific">Pseudonocardia sediminis</name>
    <dbReference type="NCBI Taxonomy" id="1397368"/>
    <lineage>
        <taxon>Bacteria</taxon>
        <taxon>Bacillati</taxon>
        <taxon>Actinomycetota</taxon>
        <taxon>Actinomycetes</taxon>
        <taxon>Pseudonocardiales</taxon>
        <taxon>Pseudonocardiaceae</taxon>
        <taxon>Pseudonocardia</taxon>
    </lineage>
</organism>
<name>A0A4Q7UT59_PSEST</name>
<dbReference type="RefSeq" id="WP_130289459.1">
    <property type="nucleotide sequence ID" value="NZ_SHKL01000001.1"/>
</dbReference>
<protein>
    <submittedName>
        <fullName evidence="1">Uncharacterized protein</fullName>
    </submittedName>
</protein>
<evidence type="ECO:0000313" key="1">
    <source>
        <dbReference type="EMBL" id="RZT84915.1"/>
    </source>
</evidence>
<accession>A0A4Q7UT59</accession>
<dbReference type="OrthoDB" id="3561500at2"/>
<sequence>MTITLPKPLRTYQYRPLTVFSLLDTDTDRVLPQLFEMCVKGGRSSRSRTDAGDFLGYRTTLLRSGSVVGYTEQWQSLVDGWLRTCVVDMGAFGRERSGEQMLAVAPLTLASYRAGLPKDRSRHRGIDDFAYQVLVDGIARTGSENPVADLRELVIRTVGRGLSIGPQPRWEPHLDDPSKLDIGALLEFRFLEGFEIADARVIDGRSAESPLPAVAAQVGADLLGHLRAYGPIVPTQSLMASFAALLATGVYTFTLRANSVGRELLRLGGDVVPDMAGHEHGVAAPPSQLEIYCDLTGDLGSMSDRLARRCVERDLDRTRLAFRDRMTFVVIEQALSRIPAERVRFDELKRPDQLALLASLRGHRRVESYCEGRIDDLVADVEDGDAVTETELEFLREIQGRDEPELDKLLDIMQFVNENKALKNSVAWLSSVGGLTKPYGLLDGVSTNRRSWRYAPSDEQLTALLMALFLTPDGTSYRRTMPLQDVLAGLRNRYGLLIDRPPAFLDGAEARAAATANLEAFKRRLQLLGCFDSLSDDFSVQTVRHPLGDT</sequence>
<comment type="caution">
    <text evidence="1">The sequence shown here is derived from an EMBL/GenBank/DDBJ whole genome shotgun (WGS) entry which is preliminary data.</text>
</comment>
<dbReference type="NCBIfam" id="NF047733">
    <property type="entry name" value="antiphage_MADS7"/>
    <property type="match status" value="1"/>
</dbReference>
<evidence type="ECO:0000313" key="2">
    <source>
        <dbReference type="Proteomes" id="UP000291591"/>
    </source>
</evidence>
<dbReference type="AlphaFoldDB" id="A0A4Q7UT59"/>
<gene>
    <name evidence="1" type="ORF">EV383_1773</name>
</gene>
<dbReference type="InterPro" id="IPR058120">
    <property type="entry name" value="MADS7"/>
</dbReference>
<reference evidence="1 2" key="1">
    <citation type="submission" date="2019-02" db="EMBL/GenBank/DDBJ databases">
        <title>Sequencing the genomes of 1000 actinobacteria strains.</title>
        <authorList>
            <person name="Klenk H.-P."/>
        </authorList>
    </citation>
    <scope>NUCLEOTIDE SEQUENCE [LARGE SCALE GENOMIC DNA]</scope>
    <source>
        <strain evidence="1 2">DSM 45779</strain>
    </source>
</reference>
<dbReference type="EMBL" id="SHKL01000001">
    <property type="protein sequence ID" value="RZT84915.1"/>
    <property type="molecule type" value="Genomic_DNA"/>
</dbReference>
<dbReference type="Pfam" id="PF26611">
    <property type="entry name" value="MAD7"/>
    <property type="match status" value="1"/>
</dbReference>